<protein>
    <submittedName>
        <fullName evidence="2">Uncharacterized protein AlNc14C24G2433</fullName>
    </submittedName>
</protein>
<dbReference type="Gene3D" id="3.90.1720.10">
    <property type="entry name" value="endopeptidase domain like (from Nostoc punctiforme)"/>
    <property type="match status" value="1"/>
</dbReference>
<gene>
    <name evidence="2" type="primary">AlNc14C24G2433</name>
    <name evidence="2" type="ORF">ALNC14_028200</name>
</gene>
<sequence>MRQKFSFAGKTLLALPAVVPALWSVNASRIQRDRLEKAYTISSYNTDIANRRTAADSDTKSEFHFVTGSMDDTIMDTLQTGDLVLFSQNLVSMQPFQALRAFLLRKMHNDQRFDHCGYIIVNRVGQKSIMEETSAGVSKSPYSTRILTSNDSEIIVVPAQLERDTAFEKKAQEWVQTRSNVGPRITWFSLLSRAFHLPIRKDTPLSPAASTCALDIPTKCINPLKAFLLESYETMDLVDPVSLKDKCAITPSDWADLALRDKFAHVQTPGNISLRPKVSFGKPLPIRLS</sequence>
<organism evidence="2">
    <name type="scientific">Albugo laibachii Nc14</name>
    <dbReference type="NCBI Taxonomy" id="890382"/>
    <lineage>
        <taxon>Eukaryota</taxon>
        <taxon>Sar</taxon>
        <taxon>Stramenopiles</taxon>
        <taxon>Oomycota</taxon>
        <taxon>Peronosporomycetes</taxon>
        <taxon>Albuginales</taxon>
        <taxon>Albuginaceae</taxon>
        <taxon>Albugo</taxon>
    </lineage>
</organism>
<proteinExistence type="predicted"/>
<dbReference type="EMBL" id="FR824069">
    <property type="protein sequence ID" value="CCA16677.1"/>
    <property type="molecule type" value="Genomic_DNA"/>
</dbReference>
<evidence type="ECO:0000256" key="1">
    <source>
        <dbReference type="SAM" id="SignalP"/>
    </source>
</evidence>
<name>F0W6D3_9STRA</name>
<dbReference type="AlphaFoldDB" id="F0W6D3"/>
<keyword evidence="1" id="KW-0732">Signal</keyword>
<reference evidence="2" key="1">
    <citation type="journal article" date="2011" name="PLoS Biol.">
        <title>Gene gain and loss during evolution of obligate parasitism in the white rust pathogen of Arabidopsis thaliana.</title>
        <authorList>
            <person name="Kemen E."/>
            <person name="Gardiner A."/>
            <person name="Schultz-Larsen T."/>
            <person name="Kemen A.C."/>
            <person name="Balmuth A.L."/>
            <person name="Robert-Seilaniantz A."/>
            <person name="Bailey K."/>
            <person name="Holub E."/>
            <person name="Studholme D.J."/>
            <person name="Maclean D."/>
            <person name="Jones J.D."/>
        </authorList>
    </citation>
    <scope>NUCLEOTIDE SEQUENCE</scope>
</reference>
<feature type="signal peptide" evidence="1">
    <location>
        <begin position="1"/>
        <end position="27"/>
    </location>
</feature>
<accession>F0W6D3</accession>
<feature type="chain" id="PRO_5003263322" evidence="1">
    <location>
        <begin position="28"/>
        <end position="289"/>
    </location>
</feature>
<reference evidence="2" key="2">
    <citation type="submission" date="2011-02" db="EMBL/GenBank/DDBJ databases">
        <authorList>
            <person name="MacLean D."/>
        </authorList>
    </citation>
    <scope>NUCLEOTIDE SEQUENCE</scope>
</reference>
<evidence type="ECO:0000313" key="2">
    <source>
        <dbReference type="EMBL" id="CCA16677.1"/>
    </source>
</evidence>
<dbReference type="HOGENOM" id="CLU_093663_0_0_1"/>